<dbReference type="PANTHER" id="PTHR36356">
    <property type="entry name" value="EXPRESSED PROTEIN"/>
    <property type="match status" value="1"/>
</dbReference>
<dbReference type="InterPro" id="IPR000182">
    <property type="entry name" value="GNAT_dom"/>
</dbReference>
<keyword evidence="2" id="KW-0812">Transmembrane</keyword>
<dbReference type="Proteomes" id="UP000236333">
    <property type="component" value="Unassembled WGS sequence"/>
</dbReference>
<proteinExistence type="predicted"/>
<name>A0A2J8A154_9CHLO</name>
<dbReference type="PROSITE" id="PS51186">
    <property type="entry name" value="GNAT"/>
    <property type="match status" value="1"/>
</dbReference>
<gene>
    <name evidence="4" type="ORF">TSOC_007420</name>
</gene>
<evidence type="ECO:0000259" key="3">
    <source>
        <dbReference type="PROSITE" id="PS51186"/>
    </source>
</evidence>
<dbReference type="InterPro" id="IPR016181">
    <property type="entry name" value="Acyl_CoA_acyltransferase"/>
</dbReference>
<comment type="caution">
    <text evidence="4">The sequence shown here is derived from an EMBL/GenBank/DDBJ whole genome shotgun (WGS) entry which is preliminary data.</text>
</comment>
<sequence length="495" mass="52563">MAPDISIRALQADDAPASKRLHKYAKLEGERIFPDEAGLNEMLDAACAGAVGTFGLVALASCAPEPELVGVLTAQWEEAEAGAAGQAGATGTAGAAGARRSCVLLTLVIRADVRGGGVGRALLSALRVRLQEGHPAGPPGGDGLPVRLLTDVAVANEPAVAFFKRQGFRQAGRSNGRSVELTVTARQVLMALAFRGQQAGASTSAPGVQHQRPSMTPFRPRHGPAQPAIRCASSQSPTQGPKFTRSAQEAAEQLLRKAQSFAQEQKLEQRASAAVKQAGEKAGEAAEAAKVAGKRLFVKLDSEYDLTQKSARAAKRAEEAARDIDQQYGVRRRLRSAREYVVRMLPTWQRQLDEFTGTWYGKTAVFAGICLLVSTPIFWSFVNLALLLWWLSIPLSIMLLDYARKQQAQRLQQQEAEEAEAARRAAQNPFAEMFRGAFDARRSAGAAGGRGGRTGGGAGGGGGGRGSFTQDGPVIDAEWTSLDEGGKPKGPGRRR</sequence>
<organism evidence="4 5">
    <name type="scientific">Tetrabaena socialis</name>
    <dbReference type="NCBI Taxonomy" id="47790"/>
    <lineage>
        <taxon>Eukaryota</taxon>
        <taxon>Viridiplantae</taxon>
        <taxon>Chlorophyta</taxon>
        <taxon>core chlorophytes</taxon>
        <taxon>Chlorophyceae</taxon>
        <taxon>CS clade</taxon>
        <taxon>Chlamydomonadales</taxon>
        <taxon>Tetrabaenaceae</taxon>
        <taxon>Tetrabaena</taxon>
    </lineage>
</organism>
<reference evidence="4 5" key="1">
    <citation type="journal article" date="2017" name="Mol. Biol. Evol.">
        <title>The 4-celled Tetrabaena socialis nuclear genome reveals the essential components for genetic control of cell number at the origin of multicellularity in the volvocine lineage.</title>
        <authorList>
            <person name="Featherston J."/>
            <person name="Arakaki Y."/>
            <person name="Hanschen E.R."/>
            <person name="Ferris P.J."/>
            <person name="Michod R.E."/>
            <person name="Olson B.J.S.C."/>
            <person name="Nozaki H."/>
            <person name="Durand P.M."/>
        </authorList>
    </citation>
    <scope>NUCLEOTIDE SEQUENCE [LARGE SCALE GENOMIC DNA]</scope>
    <source>
        <strain evidence="4 5">NIES-571</strain>
    </source>
</reference>
<feature type="compositionally biased region" description="Gly residues" evidence="1">
    <location>
        <begin position="446"/>
        <end position="466"/>
    </location>
</feature>
<protein>
    <recommendedName>
        <fullName evidence="3">N-acetyltransferase domain-containing protein</fullName>
    </recommendedName>
</protein>
<keyword evidence="5" id="KW-1185">Reference proteome</keyword>
<evidence type="ECO:0000313" key="4">
    <source>
        <dbReference type="EMBL" id="PNH06244.1"/>
    </source>
</evidence>
<feature type="compositionally biased region" description="Polar residues" evidence="1">
    <location>
        <begin position="200"/>
        <end position="214"/>
    </location>
</feature>
<evidence type="ECO:0000256" key="2">
    <source>
        <dbReference type="SAM" id="Phobius"/>
    </source>
</evidence>
<evidence type="ECO:0000256" key="1">
    <source>
        <dbReference type="SAM" id="MobiDB-lite"/>
    </source>
</evidence>
<feature type="domain" description="N-acetyltransferase" evidence="3">
    <location>
        <begin position="5"/>
        <end position="195"/>
    </location>
</feature>
<accession>A0A2J8A154</accession>
<keyword evidence="2" id="KW-0472">Membrane</keyword>
<dbReference type="SUPFAM" id="SSF55729">
    <property type="entry name" value="Acyl-CoA N-acyltransferases (Nat)"/>
    <property type="match status" value="1"/>
</dbReference>
<dbReference type="Gene3D" id="3.40.630.30">
    <property type="match status" value="1"/>
</dbReference>
<dbReference type="GO" id="GO:0016747">
    <property type="term" value="F:acyltransferase activity, transferring groups other than amino-acyl groups"/>
    <property type="evidence" value="ECO:0007669"/>
    <property type="project" value="InterPro"/>
</dbReference>
<evidence type="ECO:0000313" key="5">
    <source>
        <dbReference type="Proteomes" id="UP000236333"/>
    </source>
</evidence>
<feature type="region of interest" description="Disordered" evidence="1">
    <location>
        <begin position="444"/>
        <end position="495"/>
    </location>
</feature>
<dbReference type="EMBL" id="PGGS01000248">
    <property type="protein sequence ID" value="PNH06244.1"/>
    <property type="molecule type" value="Genomic_DNA"/>
</dbReference>
<feature type="region of interest" description="Disordered" evidence="1">
    <location>
        <begin position="200"/>
        <end position="248"/>
    </location>
</feature>
<dbReference type="OrthoDB" id="542323at2759"/>
<dbReference type="GO" id="GO:0009507">
    <property type="term" value="C:chloroplast"/>
    <property type="evidence" value="ECO:0007669"/>
    <property type="project" value="TreeGrafter"/>
</dbReference>
<dbReference type="PANTHER" id="PTHR36356:SF1">
    <property type="entry name" value="EXPRESSED PROTEIN"/>
    <property type="match status" value="1"/>
</dbReference>
<dbReference type="AlphaFoldDB" id="A0A2J8A154"/>
<feature type="compositionally biased region" description="Polar residues" evidence="1">
    <location>
        <begin position="232"/>
        <end position="247"/>
    </location>
</feature>
<feature type="transmembrane region" description="Helical" evidence="2">
    <location>
        <begin position="377"/>
        <end position="400"/>
    </location>
</feature>
<keyword evidence="2" id="KW-1133">Transmembrane helix</keyword>